<keyword evidence="4" id="KW-0597">Phosphoprotein</keyword>
<organism evidence="9 10">
    <name type="scientific">Gasterosteus aculeatus aculeatus</name>
    <name type="common">three-spined stickleback</name>
    <dbReference type="NCBI Taxonomy" id="481459"/>
    <lineage>
        <taxon>Eukaryota</taxon>
        <taxon>Metazoa</taxon>
        <taxon>Chordata</taxon>
        <taxon>Craniata</taxon>
        <taxon>Vertebrata</taxon>
        <taxon>Euteleostomi</taxon>
        <taxon>Actinopterygii</taxon>
        <taxon>Neopterygii</taxon>
        <taxon>Teleostei</taxon>
        <taxon>Neoteleostei</taxon>
        <taxon>Acanthomorphata</taxon>
        <taxon>Eupercaria</taxon>
        <taxon>Perciformes</taxon>
        <taxon>Cottioidei</taxon>
        <taxon>Gasterosteales</taxon>
        <taxon>Gasterosteidae</taxon>
        <taxon>Gasterosteus</taxon>
    </lineage>
</organism>
<dbReference type="SUPFAM" id="SSF48464">
    <property type="entry name" value="ENTH/VHS domain"/>
    <property type="match status" value="1"/>
</dbReference>
<feature type="compositionally biased region" description="Low complexity" evidence="7">
    <location>
        <begin position="415"/>
        <end position="428"/>
    </location>
</feature>
<dbReference type="SMART" id="SM00273">
    <property type="entry name" value="ENTH"/>
    <property type="match status" value="1"/>
</dbReference>
<dbReference type="InterPro" id="IPR003903">
    <property type="entry name" value="UIM_dom"/>
</dbReference>
<feature type="compositionally biased region" description="Gly residues" evidence="7">
    <location>
        <begin position="155"/>
        <end position="165"/>
    </location>
</feature>
<keyword evidence="6" id="KW-0446">Lipid-binding</keyword>
<dbReference type="FunFam" id="1.25.40.90:FF:000002">
    <property type="entry name" value="epsin-2 isoform X1"/>
    <property type="match status" value="1"/>
</dbReference>
<feature type="region of interest" description="Disordered" evidence="7">
    <location>
        <begin position="146"/>
        <end position="224"/>
    </location>
</feature>
<protein>
    <submittedName>
        <fullName evidence="9">Epsin 3b</fullName>
    </submittedName>
</protein>
<dbReference type="GO" id="GO:0005543">
    <property type="term" value="F:phospholipid binding"/>
    <property type="evidence" value="ECO:0007669"/>
    <property type="project" value="TreeGrafter"/>
</dbReference>
<feature type="compositionally biased region" description="Low complexity" evidence="7">
    <location>
        <begin position="193"/>
        <end position="210"/>
    </location>
</feature>
<feature type="region of interest" description="Disordered" evidence="7">
    <location>
        <begin position="529"/>
        <end position="563"/>
    </location>
</feature>
<reference evidence="9" key="2">
    <citation type="submission" date="2025-08" db="UniProtKB">
        <authorList>
            <consortium name="Ensembl"/>
        </authorList>
    </citation>
    <scope>IDENTIFICATION</scope>
</reference>
<accession>G3Q523</accession>
<reference evidence="9" key="3">
    <citation type="submission" date="2025-09" db="UniProtKB">
        <authorList>
            <consortium name="Ensembl"/>
        </authorList>
    </citation>
    <scope>IDENTIFICATION</scope>
</reference>
<dbReference type="PANTHER" id="PTHR12276:SF112">
    <property type="entry name" value="EPSIN 3A-RELATED"/>
    <property type="match status" value="1"/>
</dbReference>
<dbReference type="GO" id="GO:0006897">
    <property type="term" value="P:endocytosis"/>
    <property type="evidence" value="ECO:0007669"/>
    <property type="project" value="TreeGrafter"/>
</dbReference>
<feature type="compositionally biased region" description="Low complexity" evidence="7">
    <location>
        <begin position="322"/>
        <end position="339"/>
    </location>
</feature>
<feature type="region of interest" description="Disordered" evidence="7">
    <location>
        <begin position="308"/>
        <end position="432"/>
    </location>
</feature>
<proteinExistence type="inferred from homology"/>
<dbReference type="GO" id="GO:0005886">
    <property type="term" value="C:plasma membrane"/>
    <property type="evidence" value="ECO:0007669"/>
    <property type="project" value="TreeGrafter"/>
</dbReference>
<dbReference type="InterPro" id="IPR008942">
    <property type="entry name" value="ENTH_VHS"/>
</dbReference>
<dbReference type="Gene3D" id="1.25.40.90">
    <property type="match status" value="1"/>
</dbReference>
<evidence type="ECO:0000313" key="9">
    <source>
        <dbReference type="Ensembl" id="ENSGACP00000024979.2"/>
    </source>
</evidence>
<reference evidence="9 10" key="1">
    <citation type="journal article" date="2021" name="G3 (Bethesda)">
        <title>Improved contiguity of the threespine stickleback genome using long-read sequencing.</title>
        <authorList>
            <person name="Nath S."/>
            <person name="Shaw D.E."/>
            <person name="White M.A."/>
        </authorList>
    </citation>
    <scope>NUCLEOTIDE SEQUENCE [LARGE SCALE GENOMIC DNA]</scope>
    <source>
        <strain evidence="9 10">Lake Benthic</strain>
    </source>
</reference>
<comment type="similarity">
    <text evidence="2">Belongs to the epsin family.</text>
</comment>
<feature type="domain" description="ENTH" evidence="8">
    <location>
        <begin position="12"/>
        <end position="144"/>
    </location>
</feature>
<dbReference type="SMART" id="SM00726">
    <property type="entry name" value="UIM"/>
    <property type="match status" value="2"/>
</dbReference>
<dbReference type="Bgee" id="ENSGACG00000018890">
    <property type="expression patterns" value="Expressed in telencephalon and 2 other cell types or tissues"/>
</dbReference>
<keyword evidence="3" id="KW-0963">Cytoplasm</keyword>
<evidence type="ECO:0000256" key="6">
    <source>
        <dbReference type="ARBA" id="ARBA00023121"/>
    </source>
</evidence>
<dbReference type="Ensembl" id="ENSGACT00000025028.2">
    <property type="protein sequence ID" value="ENSGACP00000024979.2"/>
    <property type="gene ID" value="ENSGACG00000018890.2"/>
</dbReference>
<dbReference type="InterPro" id="IPR013809">
    <property type="entry name" value="ENTH"/>
</dbReference>
<evidence type="ECO:0000259" key="8">
    <source>
        <dbReference type="PROSITE" id="PS50942"/>
    </source>
</evidence>
<dbReference type="Pfam" id="PF01417">
    <property type="entry name" value="ENTH"/>
    <property type="match status" value="1"/>
</dbReference>
<keyword evidence="5" id="KW-0677">Repeat</keyword>
<dbReference type="GeneTree" id="ENSGT00940000158217"/>
<dbReference type="PANTHER" id="PTHR12276">
    <property type="entry name" value="EPSIN/ENT-RELATED"/>
    <property type="match status" value="1"/>
</dbReference>
<dbReference type="GO" id="GO:0030276">
    <property type="term" value="F:clathrin binding"/>
    <property type="evidence" value="ECO:0007669"/>
    <property type="project" value="TreeGrafter"/>
</dbReference>
<evidence type="ECO:0000256" key="3">
    <source>
        <dbReference type="ARBA" id="ARBA00022490"/>
    </source>
</evidence>
<name>G3Q523_GASAC</name>
<dbReference type="OMA" id="SGTHESA"/>
<evidence type="ECO:0000256" key="1">
    <source>
        <dbReference type="ARBA" id="ARBA00004496"/>
    </source>
</evidence>
<feature type="compositionally biased region" description="Polar residues" evidence="7">
    <location>
        <begin position="551"/>
        <end position="563"/>
    </location>
</feature>
<dbReference type="PROSITE" id="PS50942">
    <property type="entry name" value="ENTH"/>
    <property type="match status" value="1"/>
</dbReference>
<dbReference type="GO" id="GO:0005768">
    <property type="term" value="C:endosome"/>
    <property type="evidence" value="ECO:0007669"/>
    <property type="project" value="TreeGrafter"/>
</dbReference>
<feature type="compositionally biased region" description="Low complexity" evidence="7">
    <location>
        <begin position="530"/>
        <end position="546"/>
    </location>
</feature>
<evidence type="ECO:0000256" key="5">
    <source>
        <dbReference type="ARBA" id="ARBA00022737"/>
    </source>
</evidence>
<evidence type="ECO:0000256" key="7">
    <source>
        <dbReference type="SAM" id="MobiDB-lite"/>
    </source>
</evidence>
<dbReference type="PROSITE" id="PS50330">
    <property type="entry name" value="UIM"/>
    <property type="match status" value="1"/>
</dbReference>
<evidence type="ECO:0000256" key="2">
    <source>
        <dbReference type="ARBA" id="ARBA00010130"/>
    </source>
</evidence>
<dbReference type="GO" id="GO:0030125">
    <property type="term" value="C:clathrin vesicle coat"/>
    <property type="evidence" value="ECO:0007669"/>
    <property type="project" value="TreeGrafter"/>
</dbReference>
<comment type="subcellular location">
    <subcellularLocation>
        <location evidence="1">Cytoplasm</location>
    </subcellularLocation>
</comment>
<evidence type="ECO:0000256" key="4">
    <source>
        <dbReference type="ARBA" id="ARBA00022553"/>
    </source>
</evidence>
<evidence type="ECO:0000313" key="10">
    <source>
        <dbReference type="Proteomes" id="UP000007635"/>
    </source>
</evidence>
<dbReference type="AlphaFoldDB" id="G3Q523"/>
<dbReference type="CDD" id="cd16990">
    <property type="entry name" value="ENTH_Epsin"/>
    <property type="match status" value="1"/>
</dbReference>
<sequence>MTTSALRRQVKNIVHNYSEAEIKVREATSNDPWGPSSSLMSEIADLTFNVVAFAEVMGMVWKRLNDSGKNWRHVYKALTLLDYLLKTGSERVAQQCRENAFTIQTLRDFQHVDRDGRDQGANVREKARQLVCLLRDEERLRQERSQALKTKERMAGGGSGGGVFGGLPPSYHPGRRTSQPSMAVLYGEEFSRSRGSPSSFNSSSSSPRAASDLEQARPQTSGEEELQLQLALAMSREESQKEQCCRQGDESLLQKALDESRRESQSEIDGSTMLDLVDIFGTSSEVPCQPGDAWNSAPFADDITSDPWDSVAVHSSTPVTGSPWAAPPSSSDASNPWAPHADSRTDPWEAAPVSSSPANHAWDSPTEGDAELFGVKADSDPFAGTASRPDPFGTDAEVKPLVNGRESSSPEMFDLSRLAPPLSAPPSRMCRTPEAFLGPTGASLVNLDALIPSNPQGKLHNNPFLSGLSAPSPSNPFHCDQPRLTLNQMRPSSTSPLPPHMLSYSPSLPLPLPHQHFVLPSSFTQPPAGLLDLPSNLPQPLLPLSPRHAQRSQSQTQSHNPFL</sequence>
<dbReference type="Proteomes" id="UP000007635">
    <property type="component" value="Chromosome IX"/>
</dbReference>
<keyword evidence="10" id="KW-1185">Reference proteome</keyword>